<sequence length="902" mass="99910">MNKKKKLLTVVTLVILMLEASVFTVSAADNHSVDENTTYVTNFAELEKALEATSNETNPPDKLVVLKNNIDYEEQVPSDWSYQDEQEWYSEITVSYPGKITLDLNGKTLKVTTDIRSDEETRDLFVVFSGSKANTDFTITTTQSGGQIIFNSTANETSMIAVNNPNADVNILGKAGKFINYNLTLTAQSGSDTYINDKNRHHVISFYDINNLYITGTLIQNNARVPSCIYSYGLEPQGNVTITGNSEIEVISNQLLNEQPFSTIYFQNTPSSRKVRLGGCYIGQKGNVNSIYYGGQPPHFYDIVLSQSLEKPNYVSMHNGTRVYNTWPDFVKLDADIKIISSCHDSEPELEERTSLLGHYKYCKKCDALESFQEHQFGRTLAAKEATCIRKGRTVGYECFGCKYYEGYTELPALGHDLSDTYTVDWPATCDKDGRESRHCKHTGCEYAIQKVIPKQHQSLVCNGTYCQSCNQYVNPTKIGYGDNSCKNITAYFFTPTETKVYLITITSSNLGSGNIQGTEVNLVENNRLSESVSSNDKGKITEVRLEKDKTYDVTPYITNSESQDCIVNISCKEHNAVIDNEIKATCTKTGLTKGKHCSVCNTVIVAQTKVKALGHKYSKSVVKATLTSNGKITKKCTVCSMIEPTISIARIKTVSLKKSSYTYNGKVQKPSVIVKDANKKTLKNGTDYTVAYSKNKNIGKATVTVTFKGNYSGSKKLNFNILPAATSKISVKQTTNSITASWKKVAGVSGYRVYLYKGKKLVNRADTTKLSHTFKKLSKGTEYKIVVKAYKKIDGKKVLSLVSKELLTATKLSAPTSVKVKAGNKMATVSWTKVKSANSYTVYYSTKKNSGFKKLAVIKNSANIKKLSSGKTYYFKVVANKKAGKAVVASDYSKLISAKIK</sequence>
<dbReference type="SMART" id="SM00060">
    <property type="entry name" value="FN3"/>
    <property type="match status" value="2"/>
</dbReference>
<gene>
    <name evidence="3" type="ORF">COEU31_04650</name>
</gene>
<dbReference type="InterPro" id="IPR003961">
    <property type="entry name" value="FN3_dom"/>
</dbReference>
<name>A0AAI9K318_9FIRM</name>
<feature type="domain" description="Fibronectin type-III" evidence="2">
    <location>
        <begin position="815"/>
        <end position="902"/>
    </location>
</feature>
<evidence type="ECO:0000313" key="3">
    <source>
        <dbReference type="EMBL" id="GFO93419.1"/>
    </source>
</evidence>
<evidence type="ECO:0000313" key="4">
    <source>
        <dbReference type="Proteomes" id="UP000660047"/>
    </source>
</evidence>
<dbReference type="SUPFAM" id="SSF49265">
    <property type="entry name" value="Fibronectin type III"/>
    <property type="match status" value="1"/>
</dbReference>
<dbReference type="RefSeq" id="WP_055222966.1">
    <property type="nucleotide sequence ID" value="NZ_BLYL01000002.1"/>
</dbReference>
<dbReference type="Pfam" id="PF00041">
    <property type="entry name" value="fn3"/>
    <property type="match status" value="2"/>
</dbReference>
<feature type="chain" id="PRO_5042562614" description="Fibronectin type-III domain-containing protein" evidence="1">
    <location>
        <begin position="28"/>
        <end position="902"/>
    </location>
</feature>
<dbReference type="PANTHER" id="PTHR47135:SF1">
    <property type="entry name" value="FIBRONECTIN TYPE III DOMAIN-CONTAINING PROTEIN 7"/>
    <property type="match status" value="1"/>
</dbReference>
<dbReference type="PROSITE" id="PS50853">
    <property type="entry name" value="FN3"/>
    <property type="match status" value="1"/>
</dbReference>
<dbReference type="EMBL" id="BLYL01000002">
    <property type="protein sequence ID" value="GFO93419.1"/>
    <property type="molecule type" value="Genomic_DNA"/>
</dbReference>
<accession>A0AAI9K318</accession>
<proteinExistence type="predicted"/>
<evidence type="ECO:0000259" key="2">
    <source>
        <dbReference type="PROSITE" id="PS50853"/>
    </source>
</evidence>
<comment type="caution">
    <text evidence="3">The sequence shown here is derived from an EMBL/GenBank/DDBJ whole genome shotgun (WGS) entry which is preliminary data.</text>
</comment>
<dbReference type="InterPro" id="IPR013783">
    <property type="entry name" value="Ig-like_fold"/>
</dbReference>
<organism evidence="3 4">
    <name type="scientific">Coprococcus eutactus</name>
    <dbReference type="NCBI Taxonomy" id="33043"/>
    <lineage>
        <taxon>Bacteria</taxon>
        <taxon>Bacillati</taxon>
        <taxon>Bacillota</taxon>
        <taxon>Clostridia</taxon>
        <taxon>Lachnospirales</taxon>
        <taxon>Lachnospiraceae</taxon>
        <taxon>Coprococcus</taxon>
    </lineage>
</organism>
<dbReference type="AlphaFoldDB" id="A0AAI9K318"/>
<dbReference type="PANTHER" id="PTHR47135">
    <property type="entry name" value="FIBRONECTIN TYPE III DOMAIN-CONTAINING PROTEIN 7"/>
    <property type="match status" value="1"/>
</dbReference>
<keyword evidence="1" id="KW-0732">Signal</keyword>
<dbReference type="Gene3D" id="1.20.50.40">
    <property type="match status" value="1"/>
</dbReference>
<evidence type="ECO:0000256" key="1">
    <source>
        <dbReference type="SAM" id="SignalP"/>
    </source>
</evidence>
<feature type="signal peptide" evidence="1">
    <location>
        <begin position="1"/>
        <end position="27"/>
    </location>
</feature>
<reference evidence="3" key="1">
    <citation type="submission" date="2020-06" db="EMBL/GenBank/DDBJ databases">
        <title>Characterization of fructooligosaccharide metabolism and fructooligosaccharide-degrading enzymes in human commensal butyrate producers.</title>
        <authorList>
            <person name="Tanno H."/>
            <person name="Fujii T."/>
            <person name="Hirano K."/>
            <person name="Maeno S."/>
            <person name="Tonozuka T."/>
            <person name="Sakamoto M."/>
            <person name="Ohkuma M."/>
            <person name="Tochio T."/>
            <person name="Endo A."/>
        </authorList>
    </citation>
    <scope>NUCLEOTIDE SEQUENCE</scope>
    <source>
        <strain evidence="3">JCM 31265</strain>
    </source>
</reference>
<protein>
    <recommendedName>
        <fullName evidence="2">Fibronectin type-III domain-containing protein</fullName>
    </recommendedName>
</protein>
<dbReference type="CDD" id="cd00063">
    <property type="entry name" value="FN3"/>
    <property type="match status" value="2"/>
</dbReference>
<dbReference type="InterPro" id="IPR036116">
    <property type="entry name" value="FN3_sf"/>
</dbReference>
<dbReference type="Gene3D" id="2.60.40.10">
    <property type="entry name" value="Immunoglobulins"/>
    <property type="match status" value="2"/>
</dbReference>
<dbReference type="Proteomes" id="UP000660047">
    <property type="component" value="Unassembled WGS sequence"/>
</dbReference>